<keyword evidence="3" id="KW-1185">Reference proteome</keyword>
<feature type="transmembrane region" description="Helical" evidence="1">
    <location>
        <begin position="165"/>
        <end position="186"/>
    </location>
</feature>
<keyword evidence="1" id="KW-1133">Transmembrane helix</keyword>
<proteinExistence type="predicted"/>
<reference evidence="2 3" key="1">
    <citation type="submission" date="2016-03" db="EMBL/GenBank/DDBJ databases">
        <authorList>
            <person name="Ploux O."/>
        </authorList>
    </citation>
    <scope>NUCLEOTIDE SEQUENCE [LARGE SCALE GENOMIC DNA]</scope>
    <source>
        <strain evidence="2 3">R-45370</strain>
    </source>
</reference>
<keyword evidence="1" id="KW-0472">Membrane</keyword>
<comment type="caution">
    <text evidence="2">The sequence shown here is derived from an EMBL/GenBank/DDBJ whole genome shotgun (WGS) entry which is preliminary data.</text>
</comment>
<feature type="transmembrane region" description="Helical" evidence="1">
    <location>
        <begin position="237"/>
        <end position="257"/>
    </location>
</feature>
<feature type="transmembrane region" description="Helical" evidence="1">
    <location>
        <begin position="6"/>
        <end position="27"/>
    </location>
</feature>
<feature type="transmembrane region" description="Helical" evidence="1">
    <location>
        <begin position="141"/>
        <end position="159"/>
    </location>
</feature>
<name>A0A177N8K0_9GAMM</name>
<dbReference type="OrthoDB" id="9178117at2"/>
<evidence type="ECO:0000256" key="1">
    <source>
        <dbReference type="SAM" id="Phobius"/>
    </source>
</evidence>
<dbReference type="EMBL" id="LUUI01000120">
    <property type="protein sequence ID" value="OAI13420.1"/>
    <property type="molecule type" value="Genomic_DNA"/>
</dbReference>
<dbReference type="STRING" id="980561.A1359_12345"/>
<organism evidence="2 3">
    <name type="scientific">Methylomonas lenta</name>
    <dbReference type="NCBI Taxonomy" id="980561"/>
    <lineage>
        <taxon>Bacteria</taxon>
        <taxon>Pseudomonadati</taxon>
        <taxon>Pseudomonadota</taxon>
        <taxon>Gammaproteobacteria</taxon>
        <taxon>Methylococcales</taxon>
        <taxon>Methylococcaceae</taxon>
        <taxon>Methylomonas</taxon>
    </lineage>
</organism>
<keyword evidence="1" id="KW-0812">Transmembrane</keyword>
<protein>
    <submittedName>
        <fullName evidence="2">Uncharacterized protein</fullName>
    </submittedName>
</protein>
<dbReference type="AlphaFoldDB" id="A0A177N8K0"/>
<feature type="transmembrane region" description="Helical" evidence="1">
    <location>
        <begin position="198"/>
        <end position="217"/>
    </location>
</feature>
<feature type="transmembrane region" description="Helical" evidence="1">
    <location>
        <begin position="115"/>
        <end position="134"/>
    </location>
</feature>
<feature type="transmembrane region" description="Helical" evidence="1">
    <location>
        <begin position="277"/>
        <end position="295"/>
    </location>
</feature>
<feature type="transmembrane region" description="Helical" evidence="1">
    <location>
        <begin position="82"/>
        <end position="103"/>
    </location>
</feature>
<evidence type="ECO:0000313" key="2">
    <source>
        <dbReference type="EMBL" id="OAI13420.1"/>
    </source>
</evidence>
<gene>
    <name evidence="2" type="ORF">A1359_12345</name>
</gene>
<sequence length="520" mass="58826">MNNFDGQILFALIASLILAWVGSWFVARRYADKVLELMQMGAEPNDEVPADTPESAQLPATVSAVAGNVHLVKQNRAARRNLCLALTLSCLVLAAIIAAVAQSAYVTDGFSWRRLLTLTLVFAWPVVPTIGLLERWPRGKIFFISLQYVALSSVIVMLNSDENQLFLPVLLWLFSQQLPLLLIVFFMTGPRLRSTGPYLILVFFILTVSSLLGLSALEHSLGDNVDSWIIDLAQMTNAYVVFGLFSIAPWLLVFFPVRFLARRLAYAYQRKAFSEPLYLAAGLWIVTLLIQALTLSHSIDWRAYHLLWACLLFPIFTLLMRPALRPRHQPPTLLLLRVFRGDNSIEALFDQVIEHWRYSGNTLLIAGKDLALRNLEPDELFGFLSGRLQERFITNGDRLQQVLNGLDLSSDPDGRYRVNEFFCFDSTWKMVLETLVNQADRVLMDLRGYTTDRQGCSHELSVLADKPHLKKLIILFDKQTDKTSAEWLLADSRLKISWIDGEKRPAQTADDLLKALLSNA</sequence>
<dbReference type="RefSeq" id="WP_066984348.1">
    <property type="nucleotide sequence ID" value="NZ_LUUI01000120.1"/>
</dbReference>
<feature type="transmembrane region" description="Helical" evidence="1">
    <location>
        <begin position="301"/>
        <end position="320"/>
    </location>
</feature>
<evidence type="ECO:0000313" key="3">
    <source>
        <dbReference type="Proteomes" id="UP000078476"/>
    </source>
</evidence>
<accession>A0A177N8K0</accession>
<dbReference type="Proteomes" id="UP000078476">
    <property type="component" value="Unassembled WGS sequence"/>
</dbReference>